<accession>A0A0A9EHH1</accession>
<dbReference type="EMBL" id="GBRH01202408">
    <property type="protein sequence ID" value="JAD95487.1"/>
    <property type="molecule type" value="Transcribed_RNA"/>
</dbReference>
<organism evidence="1">
    <name type="scientific">Arundo donax</name>
    <name type="common">Giant reed</name>
    <name type="synonym">Donax arundinaceus</name>
    <dbReference type="NCBI Taxonomy" id="35708"/>
    <lineage>
        <taxon>Eukaryota</taxon>
        <taxon>Viridiplantae</taxon>
        <taxon>Streptophyta</taxon>
        <taxon>Embryophyta</taxon>
        <taxon>Tracheophyta</taxon>
        <taxon>Spermatophyta</taxon>
        <taxon>Magnoliopsida</taxon>
        <taxon>Liliopsida</taxon>
        <taxon>Poales</taxon>
        <taxon>Poaceae</taxon>
        <taxon>PACMAD clade</taxon>
        <taxon>Arundinoideae</taxon>
        <taxon>Arundineae</taxon>
        <taxon>Arundo</taxon>
    </lineage>
</organism>
<evidence type="ECO:0000313" key="1">
    <source>
        <dbReference type="EMBL" id="JAD95487.1"/>
    </source>
</evidence>
<proteinExistence type="predicted"/>
<dbReference type="AlphaFoldDB" id="A0A0A9EHH1"/>
<name>A0A0A9EHH1_ARUDO</name>
<reference evidence="1" key="2">
    <citation type="journal article" date="2015" name="Data Brief">
        <title>Shoot transcriptome of the giant reed, Arundo donax.</title>
        <authorList>
            <person name="Barrero R.A."/>
            <person name="Guerrero F.D."/>
            <person name="Moolhuijzen P."/>
            <person name="Goolsby J.A."/>
            <person name="Tidwell J."/>
            <person name="Bellgard S.E."/>
            <person name="Bellgard M.I."/>
        </authorList>
    </citation>
    <scope>NUCLEOTIDE SEQUENCE</scope>
    <source>
        <tissue evidence="1">Shoot tissue taken approximately 20 cm above the soil surface</tissue>
    </source>
</reference>
<reference evidence="1" key="1">
    <citation type="submission" date="2014-09" db="EMBL/GenBank/DDBJ databases">
        <authorList>
            <person name="Magalhaes I.L.F."/>
            <person name="Oliveira U."/>
            <person name="Santos F.R."/>
            <person name="Vidigal T.H.D.A."/>
            <person name="Brescovit A.D."/>
            <person name="Santos A.J."/>
        </authorList>
    </citation>
    <scope>NUCLEOTIDE SEQUENCE</scope>
    <source>
        <tissue evidence="1">Shoot tissue taken approximately 20 cm above the soil surface</tissue>
    </source>
</reference>
<protein>
    <submittedName>
        <fullName evidence="1">Uncharacterized protein</fullName>
    </submittedName>
</protein>
<sequence length="51" mass="5852">MAPTSPVANWCRWQKYSHRSHTRPRDLLSSTAGLMIRCERSKVCQSVFSAN</sequence>